<dbReference type="Proteomes" id="UP000499080">
    <property type="component" value="Unassembled WGS sequence"/>
</dbReference>
<dbReference type="OrthoDB" id="10051210at2759"/>
<protein>
    <recommendedName>
        <fullName evidence="1">DUF5641 domain-containing protein</fullName>
    </recommendedName>
</protein>
<feature type="non-terminal residue" evidence="2">
    <location>
        <position position="1"/>
    </location>
</feature>
<dbReference type="AlphaFoldDB" id="A0A4Y2F4G2"/>
<dbReference type="Pfam" id="PF18701">
    <property type="entry name" value="DUF5641"/>
    <property type="match status" value="1"/>
</dbReference>
<name>A0A4Y2F4G2_ARAVE</name>
<evidence type="ECO:0000313" key="2">
    <source>
        <dbReference type="EMBL" id="GBM34995.1"/>
    </source>
</evidence>
<sequence length="356" mass="41240">NRKWLHLNLSQYLAQHGQVWLLRHKTKTHSLTVTIPRQELRAAELLSKLISNAVLSLNLKIDKIYLYSDSTIVLAWINTSPHLLKVFVSNRISRIHELTKDFSWHHVKTSENAADIISRFMTPQQLLDNSLRWNGPQFIQQVTVELSDTNDIPTDDDYLYDLKREFDKSPALSLNSTILDSLLSISNNYSKLIGVESQNLPMRNFDTILHRIEGILNSHSLTPLSSDMDDLEFLTPRHFLIGRPITAIAEPNLTNVENNRLNLWQKTSKIVRVIWKRWQNNYLSILQQKNKWMIKKQNLKVGDIVLLKEENLTCCKRILGRIVDVLFGKDNVVRVVNVKPILASIKDLFQKLLSCH</sequence>
<reference evidence="2 3" key="1">
    <citation type="journal article" date="2019" name="Sci. Rep.">
        <title>Orb-weaving spider Araneus ventricosus genome elucidates the spidroin gene catalogue.</title>
        <authorList>
            <person name="Kono N."/>
            <person name="Nakamura H."/>
            <person name="Ohtoshi R."/>
            <person name="Moran D.A.P."/>
            <person name="Shinohara A."/>
            <person name="Yoshida Y."/>
            <person name="Fujiwara M."/>
            <person name="Mori M."/>
            <person name="Tomita M."/>
            <person name="Arakawa K."/>
        </authorList>
    </citation>
    <scope>NUCLEOTIDE SEQUENCE [LARGE SCALE GENOMIC DNA]</scope>
</reference>
<dbReference type="EMBL" id="BGPR01000773">
    <property type="protein sequence ID" value="GBM34995.1"/>
    <property type="molecule type" value="Genomic_DNA"/>
</dbReference>
<gene>
    <name evidence="2" type="ORF">AVEN_240358-2_1</name>
</gene>
<evidence type="ECO:0000313" key="3">
    <source>
        <dbReference type="Proteomes" id="UP000499080"/>
    </source>
</evidence>
<dbReference type="InterPro" id="IPR008042">
    <property type="entry name" value="Retrotrans_Pao"/>
</dbReference>
<organism evidence="2 3">
    <name type="scientific">Araneus ventricosus</name>
    <name type="common">Orbweaver spider</name>
    <name type="synonym">Epeira ventricosa</name>
    <dbReference type="NCBI Taxonomy" id="182803"/>
    <lineage>
        <taxon>Eukaryota</taxon>
        <taxon>Metazoa</taxon>
        <taxon>Ecdysozoa</taxon>
        <taxon>Arthropoda</taxon>
        <taxon>Chelicerata</taxon>
        <taxon>Arachnida</taxon>
        <taxon>Araneae</taxon>
        <taxon>Araneomorphae</taxon>
        <taxon>Entelegynae</taxon>
        <taxon>Araneoidea</taxon>
        <taxon>Araneidae</taxon>
        <taxon>Araneus</taxon>
    </lineage>
</organism>
<dbReference type="Pfam" id="PF05380">
    <property type="entry name" value="Peptidase_A17"/>
    <property type="match status" value="1"/>
</dbReference>
<comment type="caution">
    <text evidence="2">The sequence shown here is derived from an EMBL/GenBank/DDBJ whole genome shotgun (WGS) entry which is preliminary data.</text>
</comment>
<proteinExistence type="predicted"/>
<evidence type="ECO:0000259" key="1">
    <source>
        <dbReference type="Pfam" id="PF18701"/>
    </source>
</evidence>
<dbReference type="InterPro" id="IPR040676">
    <property type="entry name" value="DUF5641"/>
</dbReference>
<accession>A0A4Y2F4G2</accession>
<feature type="domain" description="DUF5641" evidence="1">
    <location>
        <begin position="264"/>
        <end position="346"/>
    </location>
</feature>
<dbReference type="PANTHER" id="PTHR47331:SF1">
    <property type="entry name" value="GAG-LIKE PROTEIN"/>
    <property type="match status" value="1"/>
</dbReference>
<keyword evidence="3" id="KW-1185">Reference proteome</keyword>
<dbReference type="PANTHER" id="PTHR47331">
    <property type="entry name" value="PHD-TYPE DOMAIN-CONTAINING PROTEIN"/>
    <property type="match status" value="1"/>
</dbReference>